<keyword evidence="2" id="KW-1185">Reference proteome</keyword>
<evidence type="ECO:0000313" key="1">
    <source>
        <dbReference type="EMBL" id="GFO20219.1"/>
    </source>
</evidence>
<reference evidence="1 2" key="1">
    <citation type="journal article" date="2021" name="Elife">
        <title>Chloroplast acquisition without the gene transfer in kleptoplastic sea slugs, Plakobranchus ocellatus.</title>
        <authorList>
            <person name="Maeda T."/>
            <person name="Takahashi S."/>
            <person name="Yoshida T."/>
            <person name="Shimamura S."/>
            <person name="Takaki Y."/>
            <person name="Nagai Y."/>
            <person name="Toyoda A."/>
            <person name="Suzuki Y."/>
            <person name="Arimoto A."/>
            <person name="Ishii H."/>
            <person name="Satoh N."/>
            <person name="Nishiyama T."/>
            <person name="Hasebe M."/>
            <person name="Maruyama T."/>
            <person name="Minagawa J."/>
            <person name="Obokata J."/>
            <person name="Shigenobu S."/>
        </authorList>
    </citation>
    <scope>NUCLEOTIDE SEQUENCE [LARGE SCALE GENOMIC DNA]</scope>
</reference>
<evidence type="ECO:0000313" key="2">
    <source>
        <dbReference type="Proteomes" id="UP000735302"/>
    </source>
</evidence>
<sequence>MVTEVLCEYEWSVLEHPRYSLDFALCHFCYFQRLKNTLVVMDYSQGKTLFSRRRKPSGSWADSYVTTFDSWLQKMQKCIDNGSCYVE</sequence>
<organism evidence="1 2">
    <name type="scientific">Plakobranchus ocellatus</name>
    <dbReference type="NCBI Taxonomy" id="259542"/>
    <lineage>
        <taxon>Eukaryota</taxon>
        <taxon>Metazoa</taxon>
        <taxon>Spiralia</taxon>
        <taxon>Lophotrochozoa</taxon>
        <taxon>Mollusca</taxon>
        <taxon>Gastropoda</taxon>
        <taxon>Heterobranchia</taxon>
        <taxon>Euthyneura</taxon>
        <taxon>Panpulmonata</taxon>
        <taxon>Sacoglossa</taxon>
        <taxon>Placobranchoidea</taxon>
        <taxon>Plakobranchidae</taxon>
        <taxon>Plakobranchus</taxon>
    </lineage>
</organism>
<dbReference type="InterPro" id="IPR036397">
    <property type="entry name" value="RNaseH_sf"/>
</dbReference>
<accession>A0AAV4BPH8</accession>
<dbReference type="AlphaFoldDB" id="A0AAV4BPH8"/>
<protein>
    <submittedName>
        <fullName evidence="1">Transposase</fullName>
    </submittedName>
</protein>
<proteinExistence type="predicted"/>
<gene>
    <name evidence="1" type="ORF">PoB_004672400</name>
</gene>
<dbReference type="GO" id="GO:0003676">
    <property type="term" value="F:nucleic acid binding"/>
    <property type="evidence" value="ECO:0007669"/>
    <property type="project" value="InterPro"/>
</dbReference>
<comment type="caution">
    <text evidence="1">The sequence shown here is derived from an EMBL/GenBank/DDBJ whole genome shotgun (WGS) entry which is preliminary data.</text>
</comment>
<name>A0AAV4BPH8_9GAST</name>
<dbReference type="Proteomes" id="UP000735302">
    <property type="component" value="Unassembled WGS sequence"/>
</dbReference>
<dbReference type="Gene3D" id="3.30.420.10">
    <property type="entry name" value="Ribonuclease H-like superfamily/Ribonuclease H"/>
    <property type="match status" value="1"/>
</dbReference>
<dbReference type="EMBL" id="BLXT01005154">
    <property type="protein sequence ID" value="GFO20219.1"/>
    <property type="molecule type" value="Genomic_DNA"/>
</dbReference>